<dbReference type="InterPro" id="IPR001845">
    <property type="entry name" value="HTH_ArsR_DNA-bd_dom"/>
</dbReference>
<dbReference type="InterPro" id="IPR051081">
    <property type="entry name" value="HTH_MetalResp_TranReg"/>
</dbReference>
<evidence type="ECO:0000313" key="5">
    <source>
        <dbReference type="EMBL" id="PZO78202.1"/>
    </source>
</evidence>
<reference evidence="5 6" key="1">
    <citation type="submission" date="2017-08" db="EMBL/GenBank/DDBJ databases">
        <title>Infants hospitalized years apart are colonized by the same room-sourced microbial strains.</title>
        <authorList>
            <person name="Brooks B."/>
            <person name="Olm M.R."/>
            <person name="Firek B.A."/>
            <person name="Baker R."/>
            <person name="Thomas B.C."/>
            <person name="Morowitz M.J."/>
            <person name="Banfield J.F."/>
        </authorList>
    </citation>
    <scope>NUCLEOTIDE SEQUENCE [LARGE SCALE GENOMIC DNA]</scope>
    <source>
        <strain evidence="5">S2_018_000_R2_104</strain>
    </source>
</reference>
<dbReference type="GO" id="GO:0003677">
    <property type="term" value="F:DNA binding"/>
    <property type="evidence" value="ECO:0007669"/>
    <property type="project" value="UniProtKB-KW"/>
</dbReference>
<dbReference type="CDD" id="cd00090">
    <property type="entry name" value="HTH_ARSR"/>
    <property type="match status" value="1"/>
</dbReference>
<name>A0A2W4ZC86_9BACT</name>
<dbReference type="AlphaFoldDB" id="A0A2W4ZC86"/>
<evidence type="ECO:0000259" key="4">
    <source>
        <dbReference type="PROSITE" id="PS50987"/>
    </source>
</evidence>
<proteinExistence type="predicted"/>
<dbReference type="PROSITE" id="PS50987">
    <property type="entry name" value="HTH_ARSR_2"/>
    <property type="match status" value="1"/>
</dbReference>
<keyword evidence="1" id="KW-0805">Transcription regulation</keyword>
<dbReference type="InterPro" id="IPR011991">
    <property type="entry name" value="ArsR-like_HTH"/>
</dbReference>
<gene>
    <name evidence="5" type="ORF">DI626_12070</name>
</gene>
<dbReference type="PANTHER" id="PTHR33154">
    <property type="entry name" value="TRANSCRIPTIONAL REGULATOR, ARSR FAMILY"/>
    <property type="match status" value="1"/>
</dbReference>
<dbReference type="InterPro" id="IPR036390">
    <property type="entry name" value="WH_DNA-bd_sf"/>
</dbReference>
<organism evidence="5 6">
    <name type="scientific">Micavibrio aeruginosavorus</name>
    <dbReference type="NCBI Taxonomy" id="349221"/>
    <lineage>
        <taxon>Bacteria</taxon>
        <taxon>Pseudomonadati</taxon>
        <taxon>Bdellovibrionota</taxon>
        <taxon>Bdellovibrionia</taxon>
        <taxon>Bdellovibrionales</taxon>
        <taxon>Pseudobdellovibrionaceae</taxon>
        <taxon>Micavibrio</taxon>
    </lineage>
</organism>
<accession>A0A2W4ZC86</accession>
<evidence type="ECO:0000256" key="3">
    <source>
        <dbReference type="ARBA" id="ARBA00023163"/>
    </source>
</evidence>
<dbReference type="PANTHER" id="PTHR33154:SF28">
    <property type="entry name" value="HTH-TYPE TRANSCRIPTIONAL REGULATOR YGAV-RELATED"/>
    <property type="match status" value="1"/>
</dbReference>
<dbReference type="Proteomes" id="UP000249557">
    <property type="component" value="Unassembled WGS sequence"/>
</dbReference>
<keyword evidence="2" id="KW-0238">DNA-binding</keyword>
<evidence type="ECO:0000256" key="1">
    <source>
        <dbReference type="ARBA" id="ARBA00023015"/>
    </source>
</evidence>
<dbReference type="PRINTS" id="PR00778">
    <property type="entry name" value="HTHARSR"/>
</dbReference>
<feature type="domain" description="HTH arsR-type" evidence="4">
    <location>
        <begin position="5"/>
        <end position="99"/>
    </location>
</feature>
<dbReference type="NCBIfam" id="NF033788">
    <property type="entry name" value="HTH_metalloreg"/>
    <property type="match status" value="1"/>
</dbReference>
<dbReference type="Gene3D" id="1.10.10.10">
    <property type="entry name" value="Winged helix-like DNA-binding domain superfamily/Winged helix DNA-binding domain"/>
    <property type="match status" value="1"/>
</dbReference>
<dbReference type="SUPFAM" id="SSF46785">
    <property type="entry name" value="Winged helix' DNA-binding domain"/>
    <property type="match status" value="1"/>
</dbReference>
<dbReference type="GO" id="GO:0003700">
    <property type="term" value="F:DNA-binding transcription factor activity"/>
    <property type="evidence" value="ECO:0007669"/>
    <property type="project" value="InterPro"/>
</dbReference>
<dbReference type="Pfam" id="PF01022">
    <property type="entry name" value="HTH_5"/>
    <property type="match status" value="1"/>
</dbReference>
<dbReference type="SMART" id="SM00418">
    <property type="entry name" value="HTH_ARSR"/>
    <property type="match status" value="1"/>
</dbReference>
<evidence type="ECO:0000256" key="2">
    <source>
        <dbReference type="ARBA" id="ARBA00023125"/>
    </source>
</evidence>
<protein>
    <submittedName>
        <fullName evidence="5">ArsR family transcriptional regulator</fullName>
    </submittedName>
</protein>
<evidence type="ECO:0000313" key="6">
    <source>
        <dbReference type="Proteomes" id="UP000249557"/>
    </source>
</evidence>
<comment type="caution">
    <text evidence="5">The sequence shown here is derived from an EMBL/GenBank/DDBJ whole genome shotgun (WGS) entry which is preliminary data.</text>
</comment>
<dbReference type="EMBL" id="QFNK01000397">
    <property type="protein sequence ID" value="PZO78202.1"/>
    <property type="molecule type" value="Genomic_DNA"/>
</dbReference>
<dbReference type="InterPro" id="IPR036388">
    <property type="entry name" value="WH-like_DNA-bd_sf"/>
</dbReference>
<sequence>MADSAPLIDNPEIITMLKAVANGQRYTIIKELIKGEKNVGELESYSTLSQSALSQHLARLRRDKIVETRRQAQLIYYYLSNQNVISLVKYLDQMATEGDRQD</sequence>
<keyword evidence="3" id="KW-0804">Transcription</keyword>